<evidence type="ECO:0000256" key="7">
    <source>
        <dbReference type="RuleBase" id="RU363032"/>
    </source>
</evidence>
<name>A0ABS6IU87_9HYPH</name>
<evidence type="ECO:0000313" key="9">
    <source>
        <dbReference type="EMBL" id="MBU8876783.1"/>
    </source>
</evidence>
<feature type="transmembrane region" description="Helical" evidence="7">
    <location>
        <begin position="115"/>
        <end position="137"/>
    </location>
</feature>
<organism evidence="9 10">
    <name type="scientific">Reyranella humidisoli</name>
    <dbReference type="NCBI Taxonomy" id="2849149"/>
    <lineage>
        <taxon>Bacteria</taxon>
        <taxon>Pseudomonadati</taxon>
        <taxon>Pseudomonadota</taxon>
        <taxon>Alphaproteobacteria</taxon>
        <taxon>Hyphomicrobiales</taxon>
        <taxon>Reyranellaceae</taxon>
        <taxon>Reyranella</taxon>
    </lineage>
</organism>
<dbReference type="PANTHER" id="PTHR30151">
    <property type="entry name" value="ALKANE SULFONATE ABC TRANSPORTER-RELATED, MEMBRANE SUBUNIT"/>
    <property type="match status" value="1"/>
</dbReference>
<keyword evidence="2 7" id="KW-0813">Transport</keyword>
<feature type="transmembrane region" description="Helical" evidence="7">
    <location>
        <begin position="84"/>
        <end position="103"/>
    </location>
</feature>
<feature type="transmembrane region" description="Helical" evidence="7">
    <location>
        <begin position="191"/>
        <end position="214"/>
    </location>
</feature>
<comment type="subcellular location">
    <subcellularLocation>
        <location evidence="1 7">Cell membrane</location>
        <topology evidence="1 7">Multi-pass membrane protein</topology>
    </subcellularLocation>
</comment>
<feature type="transmembrane region" description="Helical" evidence="7">
    <location>
        <begin position="23"/>
        <end position="42"/>
    </location>
</feature>
<keyword evidence="3" id="KW-1003">Cell membrane</keyword>
<comment type="caution">
    <text evidence="9">The sequence shown here is derived from an EMBL/GenBank/DDBJ whole genome shotgun (WGS) entry which is preliminary data.</text>
</comment>
<accession>A0ABS6IU87</accession>
<dbReference type="EMBL" id="JAHOPB010000003">
    <property type="protein sequence ID" value="MBU8876783.1"/>
    <property type="molecule type" value="Genomic_DNA"/>
</dbReference>
<feature type="domain" description="ABC transmembrane type-1" evidence="8">
    <location>
        <begin position="77"/>
        <end position="257"/>
    </location>
</feature>
<gene>
    <name evidence="9" type="ORF">KQ910_23615</name>
</gene>
<keyword evidence="4 7" id="KW-0812">Transmembrane</keyword>
<evidence type="ECO:0000256" key="3">
    <source>
        <dbReference type="ARBA" id="ARBA00022475"/>
    </source>
</evidence>
<evidence type="ECO:0000256" key="6">
    <source>
        <dbReference type="ARBA" id="ARBA00023136"/>
    </source>
</evidence>
<keyword evidence="6 7" id="KW-0472">Membrane</keyword>
<comment type="similarity">
    <text evidence="7">Belongs to the binding-protein-dependent transport system permease family.</text>
</comment>
<reference evidence="9 10" key="1">
    <citation type="submission" date="2021-06" db="EMBL/GenBank/DDBJ databases">
        <authorList>
            <person name="Lee D.H."/>
        </authorList>
    </citation>
    <scope>NUCLEOTIDE SEQUENCE [LARGE SCALE GENOMIC DNA]</scope>
    <source>
        <strain evidence="9 10">MMS21-HV4-11</strain>
    </source>
</reference>
<dbReference type="PANTHER" id="PTHR30151:SF20">
    <property type="entry name" value="ABC TRANSPORTER PERMEASE PROTEIN HI_0355-RELATED"/>
    <property type="match status" value="1"/>
</dbReference>
<feature type="transmembrane region" description="Helical" evidence="7">
    <location>
        <begin position="143"/>
        <end position="170"/>
    </location>
</feature>
<evidence type="ECO:0000256" key="5">
    <source>
        <dbReference type="ARBA" id="ARBA00022989"/>
    </source>
</evidence>
<feature type="transmembrane region" description="Helical" evidence="7">
    <location>
        <begin position="234"/>
        <end position="258"/>
    </location>
</feature>
<dbReference type="InterPro" id="IPR000515">
    <property type="entry name" value="MetI-like"/>
</dbReference>
<dbReference type="Pfam" id="PF00528">
    <property type="entry name" value="BPD_transp_1"/>
    <property type="match status" value="1"/>
</dbReference>
<dbReference type="Proteomes" id="UP000727907">
    <property type="component" value="Unassembled WGS sequence"/>
</dbReference>
<evidence type="ECO:0000313" key="10">
    <source>
        <dbReference type="Proteomes" id="UP000727907"/>
    </source>
</evidence>
<proteinExistence type="inferred from homology"/>
<keyword evidence="5 7" id="KW-1133">Transmembrane helix</keyword>
<evidence type="ECO:0000259" key="8">
    <source>
        <dbReference type="PROSITE" id="PS50928"/>
    </source>
</evidence>
<evidence type="ECO:0000256" key="4">
    <source>
        <dbReference type="ARBA" id="ARBA00022692"/>
    </source>
</evidence>
<sequence length="276" mass="29368">MSVQAAPPLEERQKPPRRRKKSAALYEVVLPLIATAGLFLLWEAACRAFKIPGYLLPAPSEIWKDTLAIGPTVAGHTMATFKTVMLGFVVSILISLPLAVVLTASPAIAAAVYPFLVWTQSIPKVALAPILVVLLGTNELPRIVITVLVAFFPLVISVATGLLSVPPELIELSRACRASKLSELLRIRLPYAIPFIFAGLKVAISLAVVGAVVAEFVNADAGLGFLIQTSTAFFKVPVAFGALIILSVMGVVLFQLVVAAERIFFPWSSSNTTPGA</sequence>
<evidence type="ECO:0000256" key="2">
    <source>
        <dbReference type="ARBA" id="ARBA00022448"/>
    </source>
</evidence>
<dbReference type="RefSeq" id="WP_216965952.1">
    <property type="nucleotide sequence ID" value="NZ_JAHOPB010000003.1"/>
</dbReference>
<evidence type="ECO:0000256" key="1">
    <source>
        <dbReference type="ARBA" id="ARBA00004651"/>
    </source>
</evidence>
<protein>
    <submittedName>
        <fullName evidence="9">ABC transporter permease</fullName>
    </submittedName>
</protein>
<keyword evidence="10" id="KW-1185">Reference proteome</keyword>
<dbReference type="PROSITE" id="PS50928">
    <property type="entry name" value="ABC_TM1"/>
    <property type="match status" value="1"/>
</dbReference>
<dbReference type="CDD" id="cd06261">
    <property type="entry name" value="TM_PBP2"/>
    <property type="match status" value="1"/>
</dbReference>